<evidence type="ECO:0000256" key="3">
    <source>
        <dbReference type="ARBA" id="ARBA00022833"/>
    </source>
</evidence>
<sequence length="356" mass="37601">MRTTALMSTAAPRSLQQTVIERRELRPDDVDVRVTHCGVCHSDLHALASAGPDTGLVPGHEFVGEVVAVGSDVTSFAPGDAVAVGNIVDSCGTCTMCLRDQENFCVEFPTLTYAGRDRVDGSTTLGGYSGRYVVRDTFVYHRPTSLDPAGVAPLMCAGITVWEPLRTNGVREGTRLGVVGLGGLGHLAVRLGHALGAEVTVFTTSEGKATDALRLGASRVVVSTDADAMAAAAGSLDLVIDTVSAEHDLAPYLRVLDLDGTLCSLGYLGPIDIQTMDLLLGRKRLTSAGSGGRRWTQDLLDFCGTHGVTADVEVVPAADVDVALDRLARNDVRYRFVLDLADIDAELDAERDALHA</sequence>
<dbReference type="InterPro" id="IPR036291">
    <property type="entry name" value="NAD(P)-bd_dom_sf"/>
</dbReference>
<keyword evidence="2 7" id="KW-0479">Metal-binding</keyword>
<dbReference type="Proteomes" id="UP000266915">
    <property type="component" value="Unassembled WGS sequence"/>
</dbReference>
<dbReference type="InterPro" id="IPR011032">
    <property type="entry name" value="GroES-like_sf"/>
</dbReference>
<dbReference type="InterPro" id="IPR029752">
    <property type="entry name" value="D-isomer_DH_CS1"/>
</dbReference>
<accession>A0A3N2C788</accession>
<evidence type="ECO:0000256" key="7">
    <source>
        <dbReference type="RuleBase" id="RU361277"/>
    </source>
</evidence>
<evidence type="ECO:0000313" key="9">
    <source>
        <dbReference type="EMBL" id="ROR83378.1"/>
    </source>
</evidence>
<protein>
    <recommendedName>
        <fullName evidence="5">alcohol dehydrogenase (NADP(+))</fullName>
        <ecNumber evidence="5">1.1.1.2</ecNumber>
    </recommendedName>
</protein>
<dbReference type="SMART" id="SM00829">
    <property type="entry name" value="PKS_ER"/>
    <property type="match status" value="1"/>
</dbReference>
<comment type="cofactor">
    <cofactor evidence="1 7">
        <name>Zn(2+)</name>
        <dbReference type="ChEBI" id="CHEBI:29105"/>
    </cofactor>
</comment>
<evidence type="ECO:0000256" key="5">
    <source>
        <dbReference type="ARBA" id="ARBA00024074"/>
    </source>
</evidence>
<dbReference type="Pfam" id="PF08240">
    <property type="entry name" value="ADH_N"/>
    <property type="match status" value="1"/>
</dbReference>
<dbReference type="SUPFAM" id="SSF51735">
    <property type="entry name" value="NAD(P)-binding Rossmann-fold domains"/>
    <property type="match status" value="1"/>
</dbReference>
<organism evidence="9 10">
    <name type="scientific">Plantibacter flavus</name>
    <dbReference type="NCBI Taxonomy" id="150123"/>
    <lineage>
        <taxon>Bacteria</taxon>
        <taxon>Bacillati</taxon>
        <taxon>Actinomycetota</taxon>
        <taxon>Actinomycetes</taxon>
        <taxon>Micrococcales</taxon>
        <taxon>Microbacteriaceae</taxon>
        <taxon>Plantibacter</taxon>
    </lineage>
</organism>
<name>A0A3N2C788_9MICO</name>
<dbReference type="PROSITE" id="PS00065">
    <property type="entry name" value="D_2_HYDROXYACID_DH_1"/>
    <property type="match status" value="1"/>
</dbReference>
<feature type="domain" description="Enoyl reductase (ER)" evidence="8">
    <location>
        <begin position="10"/>
        <end position="338"/>
    </location>
</feature>
<dbReference type="AlphaFoldDB" id="A0A3N2C788"/>
<evidence type="ECO:0000259" key="8">
    <source>
        <dbReference type="SMART" id="SM00829"/>
    </source>
</evidence>
<keyword evidence="4" id="KW-0560">Oxidoreductase</keyword>
<evidence type="ECO:0000256" key="1">
    <source>
        <dbReference type="ARBA" id="ARBA00001947"/>
    </source>
</evidence>
<comment type="caution">
    <text evidence="9">The sequence shown here is derived from an EMBL/GenBank/DDBJ whole genome shotgun (WGS) entry which is preliminary data.</text>
</comment>
<keyword evidence="10" id="KW-1185">Reference proteome</keyword>
<dbReference type="InterPro" id="IPR047109">
    <property type="entry name" value="CAD-like"/>
</dbReference>
<dbReference type="EMBL" id="RKHL01000001">
    <property type="protein sequence ID" value="ROR83378.1"/>
    <property type="molecule type" value="Genomic_DNA"/>
</dbReference>
<dbReference type="InterPro" id="IPR013149">
    <property type="entry name" value="ADH-like_C"/>
</dbReference>
<dbReference type="RefSeq" id="WP_085511218.1">
    <property type="nucleotide sequence ID" value="NZ_FXAP01000002.1"/>
</dbReference>
<comment type="similarity">
    <text evidence="7">Belongs to the zinc-containing alcohol dehydrogenase family.</text>
</comment>
<evidence type="ECO:0000256" key="2">
    <source>
        <dbReference type="ARBA" id="ARBA00022723"/>
    </source>
</evidence>
<dbReference type="GO" id="GO:0008270">
    <property type="term" value="F:zinc ion binding"/>
    <property type="evidence" value="ECO:0007669"/>
    <property type="project" value="InterPro"/>
</dbReference>
<dbReference type="GO" id="GO:0008106">
    <property type="term" value="F:alcohol dehydrogenase (NADP+) activity"/>
    <property type="evidence" value="ECO:0007669"/>
    <property type="project" value="UniProtKB-EC"/>
</dbReference>
<comment type="catalytic activity">
    <reaction evidence="6">
        <text>a primary alcohol + NADP(+) = an aldehyde + NADPH + H(+)</text>
        <dbReference type="Rhea" id="RHEA:15937"/>
        <dbReference type="ChEBI" id="CHEBI:15378"/>
        <dbReference type="ChEBI" id="CHEBI:15734"/>
        <dbReference type="ChEBI" id="CHEBI:17478"/>
        <dbReference type="ChEBI" id="CHEBI:57783"/>
        <dbReference type="ChEBI" id="CHEBI:58349"/>
        <dbReference type="EC" id="1.1.1.2"/>
    </reaction>
</comment>
<dbReference type="EC" id="1.1.1.2" evidence="5"/>
<dbReference type="SUPFAM" id="SSF50129">
    <property type="entry name" value="GroES-like"/>
    <property type="match status" value="1"/>
</dbReference>
<dbReference type="PROSITE" id="PS00059">
    <property type="entry name" value="ADH_ZINC"/>
    <property type="match status" value="1"/>
</dbReference>
<dbReference type="InterPro" id="IPR002328">
    <property type="entry name" value="ADH_Zn_CS"/>
</dbReference>
<dbReference type="Gene3D" id="3.90.180.10">
    <property type="entry name" value="Medium-chain alcohol dehydrogenases, catalytic domain"/>
    <property type="match status" value="1"/>
</dbReference>
<dbReference type="PANTHER" id="PTHR42683">
    <property type="entry name" value="ALDEHYDE REDUCTASE"/>
    <property type="match status" value="1"/>
</dbReference>
<dbReference type="Gene3D" id="3.40.50.720">
    <property type="entry name" value="NAD(P)-binding Rossmann-like Domain"/>
    <property type="match status" value="1"/>
</dbReference>
<keyword evidence="3 7" id="KW-0862">Zinc</keyword>
<proteinExistence type="inferred from homology"/>
<dbReference type="InterPro" id="IPR020843">
    <property type="entry name" value="ER"/>
</dbReference>
<evidence type="ECO:0000256" key="4">
    <source>
        <dbReference type="ARBA" id="ARBA00023002"/>
    </source>
</evidence>
<evidence type="ECO:0000256" key="6">
    <source>
        <dbReference type="ARBA" id="ARBA00048262"/>
    </source>
</evidence>
<dbReference type="InterPro" id="IPR013154">
    <property type="entry name" value="ADH-like_N"/>
</dbReference>
<dbReference type="CDD" id="cd05283">
    <property type="entry name" value="CAD1"/>
    <property type="match status" value="1"/>
</dbReference>
<dbReference type="Pfam" id="PF00107">
    <property type="entry name" value="ADH_zinc_N"/>
    <property type="match status" value="1"/>
</dbReference>
<dbReference type="FunFam" id="3.40.50.720:FF:000022">
    <property type="entry name" value="Cinnamyl alcohol dehydrogenase"/>
    <property type="match status" value="1"/>
</dbReference>
<evidence type="ECO:0000313" key="10">
    <source>
        <dbReference type="Proteomes" id="UP000266915"/>
    </source>
</evidence>
<reference evidence="9 10" key="1">
    <citation type="submission" date="2018-11" db="EMBL/GenBank/DDBJ databases">
        <title>Sequencing the genomes of 1000 actinobacteria strains.</title>
        <authorList>
            <person name="Klenk H.-P."/>
        </authorList>
    </citation>
    <scope>NUCLEOTIDE SEQUENCE [LARGE SCALE GENOMIC DNA]</scope>
    <source>
        <strain evidence="9 10">DSM 14012</strain>
    </source>
</reference>
<gene>
    <name evidence="9" type="ORF">EDD42_3489</name>
</gene>